<feature type="transmembrane region" description="Helical" evidence="1">
    <location>
        <begin position="9"/>
        <end position="26"/>
    </location>
</feature>
<reference evidence="2" key="1">
    <citation type="submission" date="2023-06" db="EMBL/GenBank/DDBJ databases">
        <title>Comparative genomics of Bacillaceae isolates and their secondary metabolite potential.</title>
        <authorList>
            <person name="Song L."/>
            <person name="Nielsen L.J."/>
            <person name="Mohite O."/>
            <person name="Xu X."/>
            <person name="Weber T."/>
            <person name="Kovacs A.T."/>
        </authorList>
    </citation>
    <scope>NUCLEOTIDE SEQUENCE</scope>
    <source>
        <strain evidence="2">D8_B_37</strain>
    </source>
</reference>
<keyword evidence="1" id="KW-0472">Membrane</keyword>
<protein>
    <submittedName>
        <fullName evidence="2">Uncharacterized protein</fullName>
    </submittedName>
</protein>
<keyword evidence="1" id="KW-0812">Transmembrane</keyword>
<comment type="caution">
    <text evidence="2">The sequence shown here is derived from an EMBL/GenBank/DDBJ whole genome shotgun (WGS) entry which is preliminary data.</text>
</comment>
<gene>
    <name evidence="2" type="ORF">QUF89_25740</name>
</gene>
<dbReference type="EMBL" id="JAUCEY010000008">
    <property type="protein sequence ID" value="MDM5455492.1"/>
    <property type="molecule type" value="Genomic_DNA"/>
</dbReference>
<feature type="transmembrane region" description="Helical" evidence="1">
    <location>
        <begin position="78"/>
        <end position="100"/>
    </location>
</feature>
<dbReference type="Proteomes" id="UP001234602">
    <property type="component" value="Unassembled WGS sequence"/>
</dbReference>
<sequence>MNLSLKRAIRYLIFLVVLSGVLFIGLKYQQHLFKLSRETYEIKGYLLFESSFPIFLGMVLAIPRILQIFSKKGHLKVNWLRIIILGLPFLYFAIIPILYFSEAVKIDLPLSKLVFGYFGANGSTTLNTITGVIAGYIIVTSFYKRAD</sequence>
<keyword evidence="1" id="KW-1133">Transmembrane helix</keyword>
<evidence type="ECO:0000256" key="1">
    <source>
        <dbReference type="SAM" id="Phobius"/>
    </source>
</evidence>
<feature type="transmembrane region" description="Helical" evidence="1">
    <location>
        <begin position="46"/>
        <end position="66"/>
    </location>
</feature>
<dbReference type="KEGG" id="bsj:UP17_02660"/>
<evidence type="ECO:0000313" key="3">
    <source>
        <dbReference type="Proteomes" id="UP001234602"/>
    </source>
</evidence>
<dbReference type="RefSeq" id="WP_061461481.1">
    <property type="nucleotide sequence ID" value="NZ_CP011008.1"/>
</dbReference>
<proteinExistence type="predicted"/>
<accession>A0AAW7IV68</accession>
<organism evidence="2 3">
    <name type="scientific">Peribacillus simplex</name>
    <dbReference type="NCBI Taxonomy" id="1478"/>
    <lineage>
        <taxon>Bacteria</taxon>
        <taxon>Bacillati</taxon>
        <taxon>Bacillota</taxon>
        <taxon>Bacilli</taxon>
        <taxon>Bacillales</taxon>
        <taxon>Bacillaceae</taxon>
        <taxon>Peribacillus</taxon>
    </lineage>
</organism>
<dbReference type="AlphaFoldDB" id="A0AAW7IV68"/>
<name>A0AAW7IV68_9BACI</name>
<feature type="transmembrane region" description="Helical" evidence="1">
    <location>
        <begin position="120"/>
        <end position="143"/>
    </location>
</feature>
<evidence type="ECO:0000313" key="2">
    <source>
        <dbReference type="EMBL" id="MDM5455492.1"/>
    </source>
</evidence>